<dbReference type="Proteomes" id="UP000784294">
    <property type="component" value="Unassembled WGS sequence"/>
</dbReference>
<dbReference type="InterPro" id="IPR014729">
    <property type="entry name" value="Rossmann-like_a/b/a_fold"/>
</dbReference>
<keyword evidence="2" id="KW-1185">Reference proteome</keyword>
<proteinExistence type="predicted"/>
<name>A0A448WWW7_9PLAT</name>
<dbReference type="OrthoDB" id="629407at2759"/>
<dbReference type="EMBL" id="CAAALY010055577">
    <property type="protein sequence ID" value="VEL22273.1"/>
    <property type="molecule type" value="Genomic_DNA"/>
</dbReference>
<comment type="caution">
    <text evidence="1">The sequence shown here is derived from an EMBL/GenBank/DDBJ whole genome shotgun (WGS) entry which is preliminary data.</text>
</comment>
<evidence type="ECO:0000313" key="2">
    <source>
        <dbReference type="Proteomes" id="UP000784294"/>
    </source>
</evidence>
<organism evidence="1 2">
    <name type="scientific">Protopolystoma xenopodis</name>
    <dbReference type="NCBI Taxonomy" id="117903"/>
    <lineage>
        <taxon>Eukaryota</taxon>
        <taxon>Metazoa</taxon>
        <taxon>Spiralia</taxon>
        <taxon>Lophotrochozoa</taxon>
        <taxon>Platyhelminthes</taxon>
        <taxon>Monogenea</taxon>
        <taxon>Polyopisthocotylea</taxon>
        <taxon>Polystomatidea</taxon>
        <taxon>Polystomatidae</taxon>
        <taxon>Protopolystoma</taxon>
    </lineage>
</organism>
<gene>
    <name evidence="1" type="ORF">PXEA_LOCUS15713</name>
</gene>
<dbReference type="Gene3D" id="3.40.50.620">
    <property type="entry name" value="HUPs"/>
    <property type="match status" value="1"/>
</dbReference>
<sequence length="90" mass="10255">MPRFTARQRLIDRLTELGIYRGRFGIDEVGLDLGKKDGQLLDCRAMKFGRGKMLLPICSRSGDVVEPLVREQWFLKVAQMAQKANEVCLT</sequence>
<accession>A0A448WWW7</accession>
<evidence type="ECO:0000313" key="1">
    <source>
        <dbReference type="EMBL" id="VEL22273.1"/>
    </source>
</evidence>
<reference evidence="1" key="1">
    <citation type="submission" date="2018-11" db="EMBL/GenBank/DDBJ databases">
        <authorList>
            <consortium name="Pathogen Informatics"/>
        </authorList>
    </citation>
    <scope>NUCLEOTIDE SEQUENCE</scope>
</reference>
<protein>
    <submittedName>
        <fullName evidence="1">Uncharacterized protein</fullName>
    </submittedName>
</protein>
<dbReference type="AlphaFoldDB" id="A0A448WWW7"/>